<gene>
    <name evidence="1" type="ORF">C8A01DRAFT_39850</name>
</gene>
<evidence type="ECO:0000313" key="1">
    <source>
        <dbReference type="EMBL" id="KAK4033694.1"/>
    </source>
</evidence>
<proteinExistence type="predicted"/>
<organism evidence="1 2">
    <name type="scientific">Parachaetomium inaequale</name>
    <dbReference type="NCBI Taxonomy" id="2588326"/>
    <lineage>
        <taxon>Eukaryota</taxon>
        <taxon>Fungi</taxon>
        <taxon>Dikarya</taxon>
        <taxon>Ascomycota</taxon>
        <taxon>Pezizomycotina</taxon>
        <taxon>Sordariomycetes</taxon>
        <taxon>Sordariomycetidae</taxon>
        <taxon>Sordariales</taxon>
        <taxon>Chaetomiaceae</taxon>
        <taxon>Parachaetomium</taxon>
    </lineage>
</organism>
<keyword evidence="2" id="KW-1185">Reference proteome</keyword>
<reference evidence="2" key="1">
    <citation type="journal article" date="2023" name="Mol. Phylogenet. Evol.">
        <title>Genome-scale phylogeny and comparative genomics of the fungal order Sordariales.</title>
        <authorList>
            <person name="Hensen N."/>
            <person name="Bonometti L."/>
            <person name="Westerberg I."/>
            <person name="Brannstrom I.O."/>
            <person name="Guillou S."/>
            <person name="Cros-Aarteil S."/>
            <person name="Calhoun S."/>
            <person name="Haridas S."/>
            <person name="Kuo A."/>
            <person name="Mondo S."/>
            <person name="Pangilinan J."/>
            <person name="Riley R."/>
            <person name="LaButti K."/>
            <person name="Andreopoulos B."/>
            <person name="Lipzen A."/>
            <person name="Chen C."/>
            <person name="Yan M."/>
            <person name="Daum C."/>
            <person name="Ng V."/>
            <person name="Clum A."/>
            <person name="Steindorff A."/>
            <person name="Ohm R.A."/>
            <person name="Martin F."/>
            <person name="Silar P."/>
            <person name="Natvig D.O."/>
            <person name="Lalanne C."/>
            <person name="Gautier V."/>
            <person name="Ament-Velasquez S.L."/>
            <person name="Kruys A."/>
            <person name="Hutchinson M.I."/>
            <person name="Powell A.J."/>
            <person name="Barry K."/>
            <person name="Miller A.N."/>
            <person name="Grigoriev I.V."/>
            <person name="Debuchy R."/>
            <person name="Gladieux P."/>
            <person name="Hiltunen Thoren M."/>
            <person name="Johannesson H."/>
        </authorList>
    </citation>
    <scope>NUCLEOTIDE SEQUENCE [LARGE SCALE GENOMIC DNA]</scope>
    <source>
        <strain evidence="2">CBS 284.82</strain>
    </source>
</reference>
<dbReference type="AlphaFoldDB" id="A0AAN6P8H6"/>
<sequence length="456" mass="50892">MFRMGITLVGTISPTLYIEEAQGFFDSTLVTVGSIVVDGKGTGYKVPGIVEVNPRMDLEIQMTGSGFMDRKFQINFLIALDRPLRLSSVKADELARSDAGGLGKRDGEATPLAIRLFSRAGVDLKVFEYGNEDLIQGELAFDIAIPRTFSVRRGSDGRVTIIDEYGDIIAGAGGFYNLADATDCENPGVVSTGDQNAAGYHAEHIIEENTVPEQWSFMMTGQVRRTTMMPEFNEQQLALMPVSLMGQGSVFTQLWSQWDSGAPQGTHPNANISPEREMWDLIGSFVYPENMVNAHAAINMHKMRMVRGMMALGTNFWTTNDFDDTSQQTGLARFEEAVSLLRLYTAVFTYMNDNTVYAAMERVTQGFAAMFQRFDDRLRATGRIVQNGPRSNLLYRRYLNAVLLLRIEASSVGYFELIDRLITNWNLARSQTNPNTPLSWVLEIQGILRTLDIMLI</sequence>
<evidence type="ECO:0000313" key="2">
    <source>
        <dbReference type="Proteomes" id="UP001303115"/>
    </source>
</evidence>
<name>A0AAN6P8H6_9PEZI</name>
<dbReference type="Proteomes" id="UP001303115">
    <property type="component" value="Unassembled WGS sequence"/>
</dbReference>
<dbReference type="EMBL" id="MU854515">
    <property type="protein sequence ID" value="KAK4033694.1"/>
    <property type="molecule type" value="Genomic_DNA"/>
</dbReference>
<protein>
    <submittedName>
        <fullName evidence="1">Uncharacterized protein</fullName>
    </submittedName>
</protein>
<accession>A0AAN6P8H6</accession>
<comment type="caution">
    <text evidence="1">The sequence shown here is derived from an EMBL/GenBank/DDBJ whole genome shotgun (WGS) entry which is preliminary data.</text>
</comment>